<organism evidence="1 2">
    <name type="scientific">Thermosipho japonicus</name>
    <dbReference type="NCBI Taxonomy" id="90323"/>
    <lineage>
        <taxon>Bacteria</taxon>
        <taxon>Thermotogati</taxon>
        <taxon>Thermotogota</taxon>
        <taxon>Thermotogae</taxon>
        <taxon>Thermotogales</taxon>
        <taxon>Fervidobacteriaceae</taxon>
        <taxon>Thermosipho</taxon>
    </lineage>
</organism>
<gene>
    <name evidence="1" type="ORF">HNP65_000325</name>
</gene>
<dbReference type="RefSeq" id="WP_184618651.1">
    <property type="nucleotide sequence ID" value="NZ_JACHEX010000001.1"/>
</dbReference>
<evidence type="ECO:0000313" key="1">
    <source>
        <dbReference type="EMBL" id="MBB6061903.1"/>
    </source>
</evidence>
<protein>
    <submittedName>
        <fullName evidence="1">Uncharacterized protein</fullName>
    </submittedName>
</protein>
<sequence length="76" mass="8550">MGSSRKYSVGITTNKLVIHTEDIDTATKLLNKLLVPTLINLDDENAIDIRSIRNVIITIQLEGDIQKVKLKEKLAY</sequence>
<keyword evidence="2" id="KW-1185">Reference proteome</keyword>
<name>A0A841GQ28_9BACT</name>
<dbReference type="AlphaFoldDB" id="A0A841GQ28"/>
<dbReference type="EMBL" id="JACHEX010000001">
    <property type="protein sequence ID" value="MBB6061903.1"/>
    <property type="molecule type" value="Genomic_DNA"/>
</dbReference>
<comment type="caution">
    <text evidence="1">The sequence shown here is derived from an EMBL/GenBank/DDBJ whole genome shotgun (WGS) entry which is preliminary data.</text>
</comment>
<proteinExistence type="predicted"/>
<dbReference type="Proteomes" id="UP000555828">
    <property type="component" value="Unassembled WGS sequence"/>
</dbReference>
<accession>A0A841GQ28</accession>
<evidence type="ECO:0000313" key="2">
    <source>
        <dbReference type="Proteomes" id="UP000555828"/>
    </source>
</evidence>
<reference evidence="1 2" key="1">
    <citation type="submission" date="2020-08" db="EMBL/GenBank/DDBJ databases">
        <title>Genomic Encyclopedia of Type Strains, Phase IV (KMG-IV): sequencing the most valuable type-strain genomes for metagenomic binning, comparative biology and taxonomic classification.</title>
        <authorList>
            <person name="Goeker M."/>
        </authorList>
    </citation>
    <scope>NUCLEOTIDE SEQUENCE [LARGE SCALE GENOMIC DNA]</scope>
    <source>
        <strain evidence="1 2">DSM 13481</strain>
    </source>
</reference>